<keyword evidence="2" id="KW-0812">Transmembrane</keyword>
<gene>
    <name evidence="4" type="ORF">B7R25_06310</name>
</gene>
<feature type="compositionally biased region" description="Low complexity" evidence="1">
    <location>
        <begin position="853"/>
        <end position="872"/>
    </location>
</feature>
<evidence type="ECO:0008006" key="6">
    <source>
        <dbReference type="Google" id="ProtNLM"/>
    </source>
</evidence>
<keyword evidence="2" id="KW-0472">Membrane</keyword>
<evidence type="ECO:0000313" key="4">
    <source>
        <dbReference type="EMBL" id="RFA27361.1"/>
    </source>
</evidence>
<evidence type="ECO:0000256" key="3">
    <source>
        <dbReference type="SAM" id="SignalP"/>
    </source>
</evidence>
<dbReference type="AlphaFoldDB" id="A0A3E0WAH1"/>
<feature type="compositionally biased region" description="Basic and acidic residues" evidence="1">
    <location>
        <begin position="892"/>
        <end position="904"/>
    </location>
</feature>
<organism evidence="4 5">
    <name type="scientific">Subtercola boreus</name>
    <dbReference type="NCBI Taxonomy" id="120213"/>
    <lineage>
        <taxon>Bacteria</taxon>
        <taxon>Bacillati</taxon>
        <taxon>Actinomycetota</taxon>
        <taxon>Actinomycetes</taxon>
        <taxon>Micrococcales</taxon>
        <taxon>Microbacteriaceae</taxon>
        <taxon>Subtercola</taxon>
    </lineage>
</organism>
<keyword evidence="2" id="KW-1133">Transmembrane helix</keyword>
<evidence type="ECO:0000256" key="2">
    <source>
        <dbReference type="SAM" id="Phobius"/>
    </source>
</evidence>
<dbReference type="Gene3D" id="3.40.50.410">
    <property type="entry name" value="von Willebrand factor, type A domain"/>
    <property type="match status" value="1"/>
</dbReference>
<dbReference type="OrthoDB" id="4424690at2"/>
<dbReference type="Proteomes" id="UP000257080">
    <property type="component" value="Unassembled WGS sequence"/>
</dbReference>
<feature type="region of interest" description="Disordered" evidence="1">
    <location>
        <begin position="852"/>
        <end position="904"/>
    </location>
</feature>
<dbReference type="EMBL" id="NBXE01000019">
    <property type="protein sequence ID" value="RFA27361.1"/>
    <property type="molecule type" value="Genomic_DNA"/>
</dbReference>
<keyword evidence="3" id="KW-0732">Signal</keyword>
<dbReference type="InterPro" id="IPR036465">
    <property type="entry name" value="vWFA_dom_sf"/>
</dbReference>
<protein>
    <recommendedName>
        <fullName evidence="6">VWFA domain-containing protein</fullName>
    </recommendedName>
</protein>
<feature type="chain" id="PRO_5017807115" description="VWFA domain-containing protein" evidence="3">
    <location>
        <begin position="25"/>
        <end position="904"/>
    </location>
</feature>
<dbReference type="RefSeq" id="WP_116418125.1">
    <property type="nucleotide sequence ID" value="NZ_NBXC01000014.1"/>
</dbReference>
<reference evidence="4 5" key="1">
    <citation type="submission" date="2017-04" db="EMBL/GenBank/DDBJ databases">
        <title>Comparative genome analysis of Subtercola boreus.</title>
        <authorList>
            <person name="Cho Y.-J."/>
            <person name="Cho A."/>
            <person name="Kim O.-S."/>
            <person name="Lee J.-I."/>
        </authorList>
    </citation>
    <scope>NUCLEOTIDE SEQUENCE [LARGE SCALE GENOMIC DNA]</scope>
    <source>
        <strain evidence="4 5">P28004</strain>
    </source>
</reference>
<evidence type="ECO:0000256" key="1">
    <source>
        <dbReference type="SAM" id="MobiDB-lite"/>
    </source>
</evidence>
<dbReference type="SUPFAM" id="SSF53300">
    <property type="entry name" value="vWA-like"/>
    <property type="match status" value="1"/>
</dbReference>
<feature type="transmembrane region" description="Helical" evidence="2">
    <location>
        <begin position="648"/>
        <end position="671"/>
    </location>
</feature>
<evidence type="ECO:0000313" key="5">
    <source>
        <dbReference type="Proteomes" id="UP000257080"/>
    </source>
</evidence>
<feature type="signal peptide" evidence="3">
    <location>
        <begin position="1"/>
        <end position="24"/>
    </location>
</feature>
<sequence>MRRMLALAVSVVLAVGGVATLTAAASLPNESTVTATLAAAGDAGTLDASGTAAIDDVRRCIASNKQLNVFYLIDASGSLFKDVDPVNATDPDFVRADILGNSLTQLAGLGNGVQVNYSAGFFGSSYKTATGWSSVTPETAAAASESLKQTIRTQPSLGFTDWGAGIAGAQDALATQHAANNGCQMMVWLTDGALNIRDDAAQNAAAINTLCGNAIDGSTQPAEGLGTFNALRQSGVVVVGVLLSVHPDGGEAVNTQYMRPLVESSGEVDGTAVTCGQSPPPSSSVNGALVEANDPSQLASVFAQLGVLINGGYPHPFDADGGFQVDPGVASFTIITSDPSWTLTPPQGSGLAAVSAASVDPSVVVTSTGGAIQIDVDVASAAQQGRWMLATPGGGDRQLFYYSGLTIVPGTGNQLVAGLAGAVSGQVATTTGRALVATDYSSLTVSVSKLPADGSAAQKIGDAVVSADGSFTLPYTPGADDGGAVDLVYSIDPLATALNQIALAAVSASQTVIVTVPANYPTVTPSALVLGALEGAKGSATGTLTLAAPADGSAGSVCFPSGATPTVVSDPANRVDTWQWSSSAELTGGCVALLPGQSVTVDLAASNPVAANSSVAAALPVALTSAAGESLPQTIAVTFDTTRPVNAAAFNVAVLLLILLGLLIALVVLWLMNFVTSGIAHGRQLLRASFPVTVDAENGVVGARGIDLMAATLDDFLYQPQLGTVKTLTDPELGTLRTHARLFQTRYEIQAPAGMRVFTVVSAGSRRVAVEQGTIAPMTDQLNRLWAVVVRDNDLLAGEPGSPIAGRLVVYKRNESNRADQFTDRMLDVTRDRTLWSRVARARVLLLEERGRGPAATAERGAGPAATAERGAPAPPPAPRASGTAAPPPVTPRRDPRDPPPPRR</sequence>
<proteinExistence type="predicted"/>
<name>A0A3E0WAH1_9MICO</name>
<accession>A0A3E0WAH1</accession>
<comment type="caution">
    <text evidence="4">The sequence shown here is derived from an EMBL/GenBank/DDBJ whole genome shotgun (WGS) entry which is preliminary data.</text>
</comment>